<dbReference type="Pfam" id="PF00583">
    <property type="entry name" value="Acetyltransf_1"/>
    <property type="match status" value="1"/>
</dbReference>
<dbReference type="Gene3D" id="3.40.630.30">
    <property type="match status" value="1"/>
</dbReference>
<proteinExistence type="predicted"/>
<accession>A0A0F5VF82</accession>
<reference evidence="4 5" key="1">
    <citation type="submission" date="2014-12" db="EMBL/GenBank/DDBJ databases">
        <title>Mercury Reductase activity and rhizosphere competence traits in the genome of root associated Photobacterium halotolerans MELD1.</title>
        <authorList>
            <person name="Mathew D.C."/>
            <person name="Huang C.-C."/>
        </authorList>
    </citation>
    <scope>NUCLEOTIDE SEQUENCE [LARGE SCALE GENOMIC DNA]</scope>
    <source>
        <strain evidence="4 5">MELD1</strain>
    </source>
</reference>
<name>A0A0F5VF82_9GAMM</name>
<dbReference type="RefSeq" id="WP_046219857.1">
    <property type="nucleotide sequence ID" value="NZ_JWYV01000003.1"/>
</dbReference>
<organism evidence="4 5">
    <name type="scientific">Photobacterium halotolerans</name>
    <dbReference type="NCBI Taxonomy" id="265726"/>
    <lineage>
        <taxon>Bacteria</taxon>
        <taxon>Pseudomonadati</taxon>
        <taxon>Pseudomonadota</taxon>
        <taxon>Gammaproteobacteria</taxon>
        <taxon>Vibrionales</taxon>
        <taxon>Vibrionaceae</taxon>
        <taxon>Photobacterium</taxon>
    </lineage>
</organism>
<dbReference type="InterPro" id="IPR000182">
    <property type="entry name" value="GNAT_dom"/>
</dbReference>
<dbReference type="CDD" id="cd04301">
    <property type="entry name" value="NAT_SF"/>
    <property type="match status" value="1"/>
</dbReference>
<sequence length="198" mass="22111">MDNSMIQQGWHASHALAVASLYENAFGHKFKAAIPSKAQRIHLLAESFDPDFSFVVIANEKIVGIAGYQTAQGSLTGGITLKRLWRVLGFWRGTWAALVLSLFERKPDPKELIMDGIVVDPACRGLGLGSELLSHIITYARENQYQKVRLDVIDSNPRARKLYDEKGFLPVRTDRFPALKWLVGFSGSTTMVYEIQAS</sequence>
<dbReference type="AlphaFoldDB" id="A0A0F5VF82"/>
<dbReference type="Proteomes" id="UP000033633">
    <property type="component" value="Unassembled WGS sequence"/>
</dbReference>
<dbReference type="PROSITE" id="PS51186">
    <property type="entry name" value="GNAT"/>
    <property type="match status" value="1"/>
</dbReference>
<dbReference type="PATRIC" id="fig|265726.11.peg.3260"/>
<feature type="domain" description="N-acetyltransferase" evidence="3">
    <location>
        <begin position="4"/>
        <end position="196"/>
    </location>
</feature>
<gene>
    <name evidence="4" type="ORF">KY46_06750</name>
</gene>
<evidence type="ECO:0000256" key="1">
    <source>
        <dbReference type="ARBA" id="ARBA00022679"/>
    </source>
</evidence>
<dbReference type="PANTHER" id="PTHR43420:SF44">
    <property type="entry name" value="ACETYLTRANSFERASE YPEA"/>
    <property type="match status" value="1"/>
</dbReference>
<keyword evidence="1" id="KW-0808">Transferase</keyword>
<dbReference type="InterPro" id="IPR050680">
    <property type="entry name" value="YpeA/RimI_acetyltransf"/>
</dbReference>
<comment type="caution">
    <text evidence="4">The sequence shown here is derived from an EMBL/GenBank/DDBJ whole genome shotgun (WGS) entry which is preliminary data.</text>
</comment>
<dbReference type="STRING" id="265726.KY46_06750"/>
<keyword evidence="5" id="KW-1185">Reference proteome</keyword>
<evidence type="ECO:0000313" key="5">
    <source>
        <dbReference type="Proteomes" id="UP000033633"/>
    </source>
</evidence>
<dbReference type="OrthoDB" id="273614at2"/>
<dbReference type="EMBL" id="JWYV01000003">
    <property type="protein sequence ID" value="KKD00784.1"/>
    <property type="molecule type" value="Genomic_DNA"/>
</dbReference>
<dbReference type="GO" id="GO:0016747">
    <property type="term" value="F:acyltransferase activity, transferring groups other than amino-acyl groups"/>
    <property type="evidence" value="ECO:0007669"/>
    <property type="project" value="InterPro"/>
</dbReference>
<dbReference type="SUPFAM" id="SSF55729">
    <property type="entry name" value="Acyl-CoA N-acyltransferases (Nat)"/>
    <property type="match status" value="1"/>
</dbReference>
<dbReference type="PANTHER" id="PTHR43420">
    <property type="entry name" value="ACETYLTRANSFERASE"/>
    <property type="match status" value="1"/>
</dbReference>
<dbReference type="InterPro" id="IPR016181">
    <property type="entry name" value="Acyl_CoA_acyltransferase"/>
</dbReference>
<keyword evidence="2" id="KW-0012">Acyltransferase</keyword>
<evidence type="ECO:0000256" key="2">
    <source>
        <dbReference type="ARBA" id="ARBA00023315"/>
    </source>
</evidence>
<evidence type="ECO:0000313" key="4">
    <source>
        <dbReference type="EMBL" id="KKD00784.1"/>
    </source>
</evidence>
<evidence type="ECO:0000259" key="3">
    <source>
        <dbReference type="PROSITE" id="PS51186"/>
    </source>
</evidence>
<protein>
    <submittedName>
        <fullName evidence="4">Molybdopterin-guanine dinucleotide biosynthesis protein MobC</fullName>
    </submittedName>
</protein>